<dbReference type="Gene3D" id="3.20.20.70">
    <property type="entry name" value="Aldolase class I"/>
    <property type="match status" value="1"/>
</dbReference>
<sequence>EASRIEKLLKAIELGADIVDVELRTTNLKPTVELIKKRTKCMLSYHHLDKTPSLHDMKGIVRRQLEAG</sequence>
<dbReference type="SUPFAM" id="SSF51569">
    <property type="entry name" value="Aldolase"/>
    <property type="match status" value="1"/>
</dbReference>
<feature type="non-terminal residue" evidence="1">
    <location>
        <position position="1"/>
    </location>
</feature>
<reference evidence="1" key="1">
    <citation type="journal article" date="2014" name="Front. Microbiol.">
        <title>High frequency of phylogenetically diverse reductive dehalogenase-homologous genes in deep subseafloor sedimentary metagenomes.</title>
        <authorList>
            <person name="Kawai M."/>
            <person name="Futagami T."/>
            <person name="Toyoda A."/>
            <person name="Takaki Y."/>
            <person name="Nishi S."/>
            <person name="Hori S."/>
            <person name="Arai W."/>
            <person name="Tsubouchi T."/>
            <person name="Morono Y."/>
            <person name="Uchiyama I."/>
            <person name="Ito T."/>
            <person name="Fujiyama A."/>
            <person name="Inagaki F."/>
            <person name="Takami H."/>
        </authorList>
    </citation>
    <scope>NUCLEOTIDE SEQUENCE</scope>
    <source>
        <strain evidence="1">Expedition CK06-06</strain>
    </source>
</reference>
<feature type="non-terminal residue" evidence="1">
    <location>
        <position position="68"/>
    </location>
</feature>
<dbReference type="EMBL" id="BARV01014292">
    <property type="protein sequence ID" value="GAI30899.1"/>
    <property type="molecule type" value="Genomic_DNA"/>
</dbReference>
<protein>
    <recommendedName>
        <fullName evidence="2">3-dehydroquinate dehydratase</fullName>
    </recommendedName>
</protein>
<dbReference type="Pfam" id="PF01487">
    <property type="entry name" value="DHquinase_I"/>
    <property type="match status" value="1"/>
</dbReference>
<dbReference type="GO" id="GO:0003855">
    <property type="term" value="F:3-dehydroquinate dehydratase activity"/>
    <property type="evidence" value="ECO:0007669"/>
    <property type="project" value="InterPro"/>
</dbReference>
<dbReference type="InterPro" id="IPR013785">
    <property type="entry name" value="Aldolase_TIM"/>
</dbReference>
<organism evidence="1">
    <name type="scientific">marine sediment metagenome</name>
    <dbReference type="NCBI Taxonomy" id="412755"/>
    <lineage>
        <taxon>unclassified sequences</taxon>
        <taxon>metagenomes</taxon>
        <taxon>ecological metagenomes</taxon>
    </lineage>
</organism>
<dbReference type="InterPro" id="IPR001381">
    <property type="entry name" value="DHquinase_I"/>
</dbReference>
<dbReference type="AlphaFoldDB" id="X1PJ43"/>
<name>X1PJ43_9ZZZZ</name>
<accession>X1PJ43</accession>
<evidence type="ECO:0000313" key="1">
    <source>
        <dbReference type="EMBL" id="GAI30899.1"/>
    </source>
</evidence>
<proteinExistence type="predicted"/>
<gene>
    <name evidence="1" type="ORF">S06H3_25083</name>
</gene>
<comment type="caution">
    <text evidence="1">The sequence shown here is derived from an EMBL/GenBank/DDBJ whole genome shotgun (WGS) entry which is preliminary data.</text>
</comment>
<evidence type="ECO:0008006" key="2">
    <source>
        <dbReference type="Google" id="ProtNLM"/>
    </source>
</evidence>